<dbReference type="STRING" id="4846.A0A367KY37"/>
<dbReference type="GO" id="GO:0036297">
    <property type="term" value="P:interstrand cross-link repair"/>
    <property type="evidence" value="ECO:0007669"/>
    <property type="project" value="InterPro"/>
</dbReference>
<keyword evidence="3" id="KW-1185">Reference proteome</keyword>
<evidence type="ECO:0000256" key="1">
    <source>
        <dbReference type="SAM" id="MobiDB-lite"/>
    </source>
</evidence>
<dbReference type="Proteomes" id="UP000253551">
    <property type="component" value="Unassembled WGS sequence"/>
</dbReference>
<dbReference type="PANTHER" id="PTHR32094">
    <property type="entry name" value="FANCONI ANEMIA GROUP E PROTEIN"/>
    <property type="match status" value="1"/>
</dbReference>
<gene>
    <name evidence="2" type="ORF">CU098_013889</name>
</gene>
<evidence type="ECO:0000313" key="2">
    <source>
        <dbReference type="EMBL" id="RCI07096.1"/>
    </source>
</evidence>
<proteinExistence type="predicted"/>
<feature type="region of interest" description="Disordered" evidence="1">
    <location>
        <begin position="1"/>
        <end position="23"/>
    </location>
</feature>
<dbReference type="OrthoDB" id="2449818at2759"/>
<dbReference type="GO" id="GO:0043240">
    <property type="term" value="C:Fanconi anaemia nuclear complex"/>
    <property type="evidence" value="ECO:0007669"/>
    <property type="project" value="InterPro"/>
</dbReference>
<protein>
    <recommendedName>
        <fullName evidence="4">Fanconi Anaemia group E protein C-terminal domain-containing protein</fullName>
    </recommendedName>
</protein>
<dbReference type="InterPro" id="IPR039685">
    <property type="entry name" value="FANCE"/>
</dbReference>
<organism evidence="2 3">
    <name type="scientific">Rhizopus stolonifer</name>
    <name type="common">Rhizopus nigricans</name>
    <dbReference type="NCBI Taxonomy" id="4846"/>
    <lineage>
        <taxon>Eukaryota</taxon>
        <taxon>Fungi</taxon>
        <taxon>Fungi incertae sedis</taxon>
        <taxon>Mucoromycota</taxon>
        <taxon>Mucoromycotina</taxon>
        <taxon>Mucoromycetes</taxon>
        <taxon>Mucorales</taxon>
        <taxon>Mucorineae</taxon>
        <taxon>Rhizopodaceae</taxon>
        <taxon>Rhizopus</taxon>
    </lineage>
</organism>
<evidence type="ECO:0008006" key="4">
    <source>
        <dbReference type="Google" id="ProtNLM"/>
    </source>
</evidence>
<dbReference type="PANTHER" id="PTHR32094:SF5">
    <property type="entry name" value="FANCONI ANEMIA GROUP E PROTEIN"/>
    <property type="match status" value="1"/>
</dbReference>
<sequence length="293" mass="33056">MSKRHEREGGIPSTKEESQIDVHTPEDSENIALLINSTLSLAQSSSQIKPERKIEILREILNLSAPTFNRIAQSVDFTAWSEDIVLDLCKEIQLMDNISKPVTVLLIEAAIYPKVAELNSTVPRFLMDSILLLAKEQSRPQFDVISKIVTESLKPAHRLLLLQSILSDGEMYYSNKSSENFIRYSLRPWNDGVFQLIGGLLSSQPLFMLTKEALQDIVQTTKVTVDTNPKDKNSMQLLLIVTSKHAKAVAEFEYIEVIENISNTSRMFLKRAVLGQITLIKKSQQSLQESKIV</sequence>
<name>A0A367KY37_RHIST</name>
<dbReference type="Gene3D" id="1.25.40.480">
    <property type="match status" value="2"/>
</dbReference>
<comment type="caution">
    <text evidence="2">The sequence shown here is derived from an EMBL/GenBank/DDBJ whole genome shotgun (WGS) entry which is preliminary data.</text>
</comment>
<accession>A0A367KY37</accession>
<dbReference type="AlphaFoldDB" id="A0A367KY37"/>
<dbReference type="EMBL" id="PJQM01000035">
    <property type="protein sequence ID" value="RCI07096.1"/>
    <property type="molecule type" value="Genomic_DNA"/>
</dbReference>
<reference evidence="2 3" key="1">
    <citation type="journal article" date="2018" name="G3 (Bethesda)">
        <title>Phylogenetic and Phylogenomic Definition of Rhizopus Species.</title>
        <authorList>
            <person name="Gryganskyi A.P."/>
            <person name="Golan J."/>
            <person name="Dolatabadi S."/>
            <person name="Mondo S."/>
            <person name="Robb S."/>
            <person name="Idnurm A."/>
            <person name="Muszewska A."/>
            <person name="Steczkiewicz K."/>
            <person name="Masonjones S."/>
            <person name="Liao H.L."/>
            <person name="Gajdeczka M.T."/>
            <person name="Anike F."/>
            <person name="Vuek A."/>
            <person name="Anishchenko I.M."/>
            <person name="Voigt K."/>
            <person name="de Hoog G.S."/>
            <person name="Smith M.E."/>
            <person name="Heitman J."/>
            <person name="Vilgalys R."/>
            <person name="Stajich J.E."/>
        </authorList>
    </citation>
    <scope>NUCLEOTIDE SEQUENCE [LARGE SCALE GENOMIC DNA]</scope>
    <source>
        <strain evidence="2 3">LSU 92-RS-03</strain>
    </source>
</reference>
<evidence type="ECO:0000313" key="3">
    <source>
        <dbReference type="Proteomes" id="UP000253551"/>
    </source>
</evidence>